<feature type="compositionally biased region" description="Basic residues" evidence="1">
    <location>
        <begin position="283"/>
        <end position="295"/>
    </location>
</feature>
<feature type="compositionally biased region" description="Polar residues" evidence="1">
    <location>
        <begin position="236"/>
        <end position="248"/>
    </location>
</feature>
<proteinExistence type="predicted"/>
<protein>
    <submittedName>
        <fullName evidence="2">Uncharacterized protein</fullName>
    </submittedName>
</protein>
<evidence type="ECO:0000256" key="1">
    <source>
        <dbReference type="SAM" id="MobiDB-lite"/>
    </source>
</evidence>
<organism evidence="2 3">
    <name type="scientific">Stemphylium lycopersici</name>
    <name type="common">Tomato gray leaf spot disease fungus</name>
    <name type="synonym">Thyrospora lycopersici</name>
    <dbReference type="NCBI Taxonomy" id="183478"/>
    <lineage>
        <taxon>Eukaryota</taxon>
        <taxon>Fungi</taxon>
        <taxon>Dikarya</taxon>
        <taxon>Ascomycota</taxon>
        <taxon>Pezizomycotina</taxon>
        <taxon>Dothideomycetes</taxon>
        <taxon>Pleosporomycetidae</taxon>
        <taxon>Pleosporales</taxon>
        <taxon>Pleosporineae</taxon>
        <taxon>Pleosporaceae</taxon>
        <taxon>Stemphylium</taxon>
    </lineage>
</organism>
<comment type="caution">
    <text evidence="2">The sequence shown here is derived from an EMBL/GenBank/DDBJ whole genome shotgun (WGS) entry which is preliminary data.</text>
</comment>
<dbReference type="OrthoDB" id="3786824at2759"/>
<feature type="region of interest" description="Disordered" evidence="1">
    <location>
        <begin position="139"/>
        <end position="206"/>
    </location>
</feature>
<sequence length="663" mass="71631">MAPTSRILYNPADHATSNSLLPEEVFGHIDVATLLNIHLYLRESELQDDIELATWIQENYLYGVEKDQATAVIRTAQGFAQLDRAFRRVRSLTNKAQDKWPFFDRNFKQMSSATVRNNARGEAAPGVMYPIDAKQRALSAAKQSLTPSAPNARRTPIPLPSNLLAASSQNDGKKGPSSSDEPGLELQARAGNTSEPNGPTTQPEHPLHAALLNDSTVGVRAEASQGGNDTPELKTPSGNGTQGLLSNSDDQKAEPMRDAGAGKVRGPNGRYLPKEDVLSSPKQIKKPTGKGRKLSVKAVDQGELDAAQEAPGNPQSVSAEDENVSVTVSTPPNSHLDHEVEKQNEDEIIVLPVSNIDLPLAPGHEAQDQSHTLTKPTPSYLLAAEADAVPSNLDRLPPNSRKTMKRKSEPILQSGERKRGKYGGIVGRPRKSEQREIKNTIEADNSPQNKAEPLKSLTQMTTRRSTRRSAAAGLETPEAIEPATKTQVLKSPGKKAPSRKLVRNGQSGANEQEIMSSAEAGAPPKADFRPSSISHVPPTKISNRDLLELALGKTSSAVDLAQPGAYQSPYQPLTQSLPTAPQDAKAEVHTANGVKQGHPPGHVELLARLTTGNGTLEIPISADQINSDEAKMIKKYAEWNANPDAVHIPYDQFRQLFSFVKKD</sequence>
<gene>
    <name evidence="2" type="ORF">DDE83_004499</name>
</gene>
<feature type="compositionally biased region" description="Basic residues" evidence="1">
    <location>
        <begin position="492"/>
        <end position="502"/>
    </location>
</feature>
<accession>A0A364N445</accession>
<feature type="compositionally biased region" description="Basic and acidic residues" evidence="1">
    <location>
        <begin position="430"/>
        <end position="441"/>
    </location>
</feature>
<feature type="compositionally biased region" description="Polar residues" evidence="1">
    <location>
        <begin position="504"/>
        <end position="515"/>
    </location>
</feature>
<evidence type="ECO:0000313" key="3">
    <source>
        <dbReference type="Proteomes" id="UP000249619"/>
    </source>
</evidence>
<evidence type="ECO:0000313" key="2">
    <source>
        <dbReference type="EMBL" id="RAR11463.1"/>
    </source>
</evidence>
<feature type="region of interest" description="Disordered" evidence="1">
    <location>
        <begin position="219"/>
        <end position="338"/>
    </location>
</feature>
<feature type="compositionally biased region" description="Polar residues" evidence="1">
    <location>
        <begin position="313"/>
        <end position="333"/>
    </location>
</feature>
<feature type="compositionally biased region" description="Polar residues" evidence="1">
    <location>
        <begin position="164"/>
        <end position="180"/>
    </location>
</feature>
<keyword evidence="3" id="KW-1185">Reference proteome</keyword>
<name>A0A364N445_STELY</name>
<dbReference type="AlphaFoldDB" id="A0A364N445"/>
<reference evidence="3" key="1">
    <citation type="submission" date="2018-05" db="EMBL/GenBank/DDBJ databases">
        <title>Draft genome sequence of Stemphylium lycopersici strain CIDEFI 213.</title>
        <authorList>
            <person name="Medina R."/>
            <person name="Franco M.E.E."/>
            <person name="Lucentini C.G."/>
            <person name="Saparrat M.C.N."/>
            <person name="Balatti P.A."/>
        </authorList>
    </citation>
    <scope>NUCLEOTIDE SEQUENCE [LARGE SCALE GENOMIC DNA]</scope>
    <source>
        <strain evidence="3">CIDEFI 213</strain>
    </source>
</reference>
<dbReference type="Proteomes" id="UP000249619">
    <property type="component" value="Unassembled WGS sequence"/>
</dbReference>
<dbReference type="EMBL" id="QGDH01000056">
    <property type="protein sequence ID" value="RAR11463.1"/>
    <property type="molecule type" value="Genomic_DNA"/>
</dbReference>
<feature type="region of interest" description="Disordered" evidence="1">
    <location>
        <begin position="391"/>
        <end position="539"/>
    </location>
</feature>
<feature type="compositionally biased region" description="Polar residues" evidence="1">
    <location>
        <begin position="190"/>
        <end position="203"/>
    </location>
</feature>